<evidence type="ECO:0000256" key="5">
    <source>
        <dbReference type="SAM" id="MobiDB-lite"/>
    </source>
</evidence>
<evidence type="ECO:0000256" key="1">
    <source>
        <dbReference type="ARBA" id="ARBA00006759"/>
    </source>
</evidence>
<dbReference type="Pfam" id="PF00753">
    <property type="entry name" value="Lactamase_B"/>
    <property type="match status" value="1"/>
</dbReference>
<dbReference type="STRING" id="1344416.A0A139AE31"/>
<dbReference type="Gene3D" id="3.60.15.10">
    <property type="entry name" value="Ribonuclease Z/Hydroxyacylglutathione hydrolase-like"/>
    <property type="match status" value="1"/>
</dbReference>
<protein>
    <submittedName>
        <fullName evidence="7">Metallo-hydrolase/oxidoreductase</fullName>
    </submittedName>
</protein>
<feature type="domain" description="Metallo-beta-lactamase" evidence="6">
    <location>
        <begin position="46"/>
        <end position="212"/>
    </location>
</feature>
<dbReference type="SMART" id="SM00849">
    <property type="entry name" value="Lactamase_B"/>
    <property type="match status" value="1"/>
</dbReference>
<dbReference type="GO" id="GO:0016787">
    <property type="term" value="F:hydrolase activity"/>
    <property type="evidence" value="ECO:0007669"/>
    <property type="project" value="UniProtKB-KW"/>
</dbReference>
<reference evidence="7 8" key="1">
    <citation type="journal article" date="2015" name="Genome Biol. Evol.">
        <title>Phylogenomic analyses indicate that early fungi evolved digesting cell walls of algal ancestors of land plants.</title>
        <authorList>
            <person name="Chang Y."/>
            <person name="Wang S."/>
            <person name="Sekimoto S."/>
            <person name="Aerts A.L."/>
            <person name="Choi C."/>
            <person name="Clum A."/>
            <person name="LaButti K.M."/>
            <person name="Lindquist E.A."/>
            <person name="Yee Ngan C."/>
            <person name="Ohm R.A."/>
            <person name="Salamov A.A."/>
            <person name="Grigoriev I.V."/>
            <person name="Spatafora J.W."/>
            <person name="Berbee M.L."/>
        </authorList>
    </citation>
    <scope>NUCLEOTIDE SEQUENCE [LARGE SCALE GENOMIC DNA]</scope>
    <source>
        <strain evidence="7 8">JEL478</strain>
    </source>
</reference>
<dbReference type="GO" id="GO:0046872">
    <property type="term" value="F:metal ion binding"/>
    <property type="evidence" value="ECO:0007669"/>
    <property type="project" value="UniProtKB-KW"/>
</dbReference>
<dbReference type="InterPro" id="IPR050662">
    <property type="entry name" value="Sec-metab_biosynth-thioest"/>
</dbReference>
<evidence type="ECO:0000313" key="7">
    <source>
        <dbReference type="EMBL" id="KXS15027.1"/>
    </source>
</evidence>
<dbReference type="PANTHER" id="PTHR23131">
    <property type="entry name" value="ENDORIBONUCLEASE LACTB2"/>
    <property type="match status" value="1"/>
</dbReference>
<dbReference type="Pfam" id="PF17778">
    <property type="entry name" value="WHD_BLACT"/>
    <property type="match status" value="1"/>
</dbReference>
<name>A0A139AE31_GONPJ</name>
<dbReference type="OrthoDB" id="17458at2759"/>
<dbReference type="InterPro" id="IPR036866">
    <property type="entry name" value="RibonucZ/Hydroxyglut_hydro"/>
</dbReference>
<dbReference type="Proteomes" id="UP000070544">
    <property type="component" value="Unassembled WGS sequence"/>
</dbReference>
<evidence type="ECO:0000259" key="6">
    <source>
        <dbReference type="SMART" id="SM00849"/>
    </source>
</evidence>
<comment type="similarity">
    <text evidence="1">Belongs to the metallo-beta-lactamase superfamily. Glyoxalase II family.</text>
</comment>
<dbReference type="EMBL" id="KQ965765">
    <property type="protein sequence ID" value="KXS15027.1"/>
    <property type="molecule type" value="Genomic_DNA"/>
</dbReference>
<dbReference type="GO" id="GO:0044550">
    <property type="term" value="P:secondary metabolite biosynthetic process"/>
    <property type="evidence" value="ECO:0007669"/>
    <property type="project" value="UniProtKB-ARBA"/>
</dbReference>
<gene>
    <name evidence="7" type="ORF">M427DRAFT_57163</name>
</gene>
<dbReference type="InterPro" id="IPR001279">
    <property type="entry name" value="Metallo-B-lactamas"/>
</dbReference>
<dbReference type="InterPro" id="IPR041516">
    <property type="entry name" value="LACTB2_WH"/>
</dbReference>
<dbReference type="PANTHER" id="PTHR23131:SF0">
    <property type="entry name" value="ENDORIBONUCLEASE LACTB2"/>
    <property type="match status" value="1"/>
</dbReference>
<keyword evidence="2" id="KW-0479">Metal-binding</keyword>
<sequence>MSKQPVAHAAAGPPPPELDPLPNIEKISPRVLRVLGLNPSSYTLQGTNNYILGTGRERIIIDSGEGIAGWDTLLKEALEKEGATISHILLTHFHHDHVGGIPQIKSICTDPTPVAYKKLCTSTGDTIPSPTYTDIADGEVFRVEGATVRAIATPGHCDDHVAFYLEEERAIFAGDCVLGFGTTVFQELGEYMASLRKMLGLSQDLGRVYPGHGPVIEDGKTKLEFYIKHRQDREDQILSVLQRSHTSPTPSDTPVAEGSYESWTIKELVKVIYAVYPPHLQLAAESSVLLHLRKLVSEAKVKVLSGEGADKYMLSKAGDGNAATL</sequence>
<feature type="region of interest" description="Disordered" evidence="5">
    <location>
        <begin position="1"/>
        <end position="23"/>
    </location>
</feature>
<evidence type="ECO:0000256" key="2">
    <source>
        <dbReference type="ARBA" id="ARBA00022723"/>
    </source>
</evidence>
<accession>A0A139AE31</accession>
<organism evidence="7 8">
    <name type="scientific">Gonapodya prolifera (strain JEL478)</name>
    <name type="common">Monoblepharis prolifera</name>
    <dbReference type="NCBI Taxonomy" id="1344416"/>
    <lineage>
        <taxon>Eukaryota</taxon>
        <taxon>Fungi</taxon>
        <taxon>Fungi incertae sedis</taxon>
        <taxon>Chytridiomycota</taxon>
        <taxon>Chytridiomycota incertae sedis</taxon>
        <taxon>Monoblepharidomycetes</taxon>
        <taxon>Monoblepharidales</taxon>
        <taxon>Gonapodyaceae</taxon>
        <taxon>Gonapodya</taxon>
    </lineage>
</organism>
<dbReference type="InterPro" id="IPR047921">
    <property type="entry name" value="LACTB2-like_MBL-fold"/>
</dbReference>
<dbReference type="Gene3D" id="1.10.10.10">
    <property type="entry name" value="Winged helix-like DNA-binding domain superfamily/Winged helix DNA-binding domain"/>
    <property type="match status" value="1"/>
</dbReference>
<evidence type="ECO:0000313" key="8">
    <source>
        <dbReference type="Proteomes" id="UP000070544"/>
    </source>
</evidence>
<dbReference type="SUPFAM" id="SSF56281">
    <property type="entry name" value="Metallo-hydrolase/oxidoreductase"/>
    <property type="match status" value="1"/>
</dbReference>
<dbReference type="OMA" id="WQAMDVV"/>
<proteinExistence type="inferred from homology"/>
<dbReference type="FunFam" id="3.60.15.10:FF:000041">
    <property type="entry name" value="Metallo-beta-lactamase domain protein"/>
    <property type="match status" value="1"/>
</dbReference>
<keyword evidence="4" id="KW-0862">Zinc</keyword>
<dbReference type="CDD" id="cd07722">
    <property type="entry name" value="LACTB2-like_MBL-fold"/>
    <property type="match status" value="1"/>
</dbReference>
<feature type="compositionally biased region" description="Low complexity" evidence="5">
    <location>
        <begin position="1"/>
        <end position="11"/>
    </location>
</feature>
<dbReference type="AlphaFoldDB" id="A0A139AE31"/>
<evidence type="ECO:0000256" key="4">
    <source>
        <dbReference type="ARBA" id="ARBA00022833"/>
    </source>
</evidence>
<keyword evidence="3 7" id="KW-0378">Hydrolase</keyword>
<keyword evidence="8" id="KW-1185">Reference proteome</keyword>
<dbReference type="InterPro" id="IPR036388">
    <property type="entry name" value="WH-like_DNA-bd_sf"/>
</dbReference>
<evidence type="ECO:0000256" key="3">
    <source>
        <dbReference type="ARBA" id="ARBA00022801"/>
    </source>
</evidence>